<evidence type="ECO:0000256" key="1">
    <source>
        <dbReference type="ARBA" id="ARBA00022980"/>
    </source>
</evidence>
<dbReference type="GO" id="GO:0003735">
    <property type="term" value="F:structural constituent of ribosome"/>
    <property type="evidence" value="ECO:0007669"/>
    <property type="project" value="InterPro"/>
</dbReference>
<dbReference type="GO" id="GO:1990904">
    <property type="term" value="C:ribonucleoprotein complex"/>
    <property type="evidence" value="ECO:0007669"/>
    <property type="project" value="UniProtKB-KW"/>
</dbReference>
<proteinExistence type="predicted"/>
<accession>A0A411AD85</accession>
<evidence type="ECO:0000256" key="2">
    <source>
        <dbReference type="ARBA" id="ARBA00023274"/>
    </source>
</evidence>
<dbReference type="InterPro" id="IPR036967">
    <property type="entry name" value="Ribosomal_uS11_sf"/>
</dbReference>
<name>A0A411AD85_9APIC</name>
<gene>
    <name evidence="4" type="primary">rps11</name>
</gene>
<keyword evidence="2" id="KW-0687">Ribonucleoprotein</keyword>
<dbReference type="GO" id="GO:0006412">
    <property type="term" value="P:translation"/>
    <property type="evidence" value="ECO:0007669"/>
    <property type="project" value="InterPro"/>
</dbReference>
<dbReference type="Gene3D" id="3.30.420.80">
    <property type="entry name" value="Ribosomal protein S11"/>
    <property type="match status" value="1"/>
</dbReference>
<keyword evidence="3" id="KW-0472">Membrane</keyword>
<evidence type="ECO:0000256" key="3">
    <source>
        <dbReference type="SAM" id="Phobius"/>
    </source>
</evidence>
<reference evidence="4" key="1">
    <citation type="submission" date="2018-09" db="EMBL/GenBank/DDBJ databases">
        <title>Comparative sequence analysis of Babesia apicoplast genomes of sheep originating from six regions.</title>
        <authorList>
            <person name="Wang X."/>
            <person name="Guan G."/>
        </authorList>
    </citation>
    <scope>NUCLEOTIDE SEQUENCE</scope>
</reference>
<dbReference type="GO" id="GO:0005840">
    <property type="term" value="C:ribosome"/>
    <property type="evidence" value="ECO:0007669"/>
    <property type="project" value="UniProtKB-KW"/>
</dbReference>
<evidence type="ECO:0000313" key="4">
    <source>
        <dbReference type="EMBL" id="QAX27007.1"/>
    </source>
</evidence>
<keyword evidence="3" id="KW-0812">Transmembrane</keyword>
<protein>
    <submittedName>
        <fullName evidence="4">Ribosomal protein S11</fullName>
    </submittedName>
</protein>
<dbReference type="AlphaFoldDB" id="A0A411AD85"/>
<sequence>MKSKFKIINKYYNKVKNTVKKTSYIINISTIFFKFNNVFITVSKFHKYGNIFVFITILQSLSCGQFKKKCSSYQKIKKLSVTTLNKLLNKFIVYLVYNEKNNIHIVFKNKSYYKRTLLFLLLKFHDLKGIYISTISHIFNYSYNGCRLKKRKFK</sequence>
<organism evidence="4">
    <name type="scientific">Babesia sp. Dunhuang</name>
    <dbReference type="NCBI Taxonomy" id="1164853"/>
    <lineage>
        <taxon>Eukaryota</taxon>
        <taxon>Sar</taxon>
        <taxon>Alveolata</taxon>
        <taxon>Apicomplexa</taxon>
        <taxon>Aconoidasida</taxon>
        <taxon>Piroplasmida</taxon>
        <taxon>Babesiidae</taxon>
        <taxon>Babesia</taxon>
    </lineage>
</organism>
<dbReference type="SUPFAM" id="SSF53137">
    <property type="entry name" value="Translational machinery components"/>
    <property type="match status" value="1"/>
</dbReference>
<dbReference type="EMBL" id="MH992225">
    <property type="protein sequence ID" value="QAX27007.1"/>
    <property type="molecule type" value="Genomic_DNA"/>
</dbReference>
<keyword evidence="3" id="KW-1133">Transmembrane helix</keyword>
<feature type="transmembrane region" description="Helical" evidence="3">
    <location>
        <begin position="24"/>
        <end position="42"/>
    </location>
</feature>
<keyword evidence="1 4" id="KW-0689">Ribosomal protein</keyword>
<feature type="transmembrane region" description="Helical" evidence="3">
    <location>
        <begin position="48"/>
        <end position="66"/>
    </location>
</feature>